<dbReference type="SUPFAM" id="SSF55174">
    <property type="entry name" value="Alpha-L RNA-binding motif"/>
    <property type="match status" value="1"/>
</dbReference>
<gene>
    <name evidence="9" type="primary">rpsD</name>
    <name evidence="12" type="ORF">CHT91_07410</name>
</gene>
<dbReference type="GeneID" id="29843605"/>
<dbReference type="STRING" id="33010.BFS79_10150"/>
<accession>A0A1B9VRR1</accession>
<dbReference type="AlphaFoldDB" id="A0A1B9VRR1"/>
<feature type="region of interest" description="Disordered" evidence="11">
    <location>
        <begin position="1"/>
        <end position="45"/>
    </location>
</feature>
<evidence type="ECO:0000256" key="5">
    <source>
        <dbReference type="ARBA" id="ARBA00022980"/>
    </source>
</evidence>
<dbReference type="SMART" id="SM01390">
    <property type="entry name" value="Ribosomal_S4"/>
    <property type="match status" value="1"/>
</dbReference>
<dbReference type="Gene3D" id="3.10.290.10">
    <property type="entry name" value="RNA-binding S4 domain"/>
    <property type="match status" value="1"/>
</dbReference>
<dbReference type="OrthoDB" id="9803672at2"/>
<dbReference type="NCBIfam" id="NF003717">
    <property type="entry name" value="PRK05327.1"/>
    <property type="match status" value="1"/>
</dbReference>
<comment type="subunit">
    <text evidence="7 9">Part of the 30S ribosomal subunit. Contacts protein S5. The interaction surface between S4 and S5 is involved in control of translational fidelity.</text>
</comment>
<dbReference type="SMART" id="SM00363">
    <property type="entry name" value="S4"/>
    <property type="match status" value="1"/>
</dbReference>
<evidence type="ECO:0000256" key="10">
    <source>
        <dbReference type="RuleBase" id="RU003699"/>
    </source>
</evidence>
<keyword evidence="6 9" id="KW-0687">Ribonucleoprotein</keyword>
<comment type="caution">
    <text evidence="12">The sequence shown here is derived from an EMBL/GenBank/DDBJ whole genome shotgun (WGS) entry which is preliminary data.</text>
</comment>
<dbReference type="PANTHER" id="PTHR11831">
    <property type="entry name" value="30S 40S RIBOSOMAL PROTEIN"/>
    <property type="match status" value="1"/>
</dbReference>
<keyword evidence="3 9" id="KW-0699">rRNA-binding</keyword>
<dbReference type="CDD" id="cd00165">
    <property type="entry name" value="S4"/>
    <property type="match status" value="1"/>
</dbReference>
<dbReference type="PANTHER" id="PTHR11831:SF4">
    <property type="entry name" value="SMALL RIBOSOMAL SUBUNIT PROTEIN US4M"/>
    <property type="match status" value="1"/>
</dbReference>
<evidence type="ECO:0000256" key="3">
    <source>
        <dbReference type="ARBA" id="ARBA00022730"/>
    </source>
</evidence>
<dbReference type="Gene3D" id="1.10.1050.10">
    <property type="entry name" value="Ribosomal Protein S4 Delta 41, Chain A, domain 1"/>
    <property type="match status" value="1"/>
</dbReference>
<dbReference type="EMBL" id="NOWI01000006">
    <property type="protein sequence ID" value="RFT43853.1"/>
    <property type="molecule type" value="Genomic_DNA"/>
</dbReference>
<dbReference type="GO" id="GO:0003735">
    <property type="term" value="F:structural constituent of ribosome"/>
    <property type="evidence" value="ECO:0007669"/>
    <property type="project" value="InterPro"/>
</dbReference>
<proteinExistence type="inferred from homology"/>
<dbReference type="GO" id="GO:0019843">
    <property type="term" value="F:rRNA binding"/>
    <property type="evidence" value="ECO:0007669"/>
    <property type="project" value="UniProtKB-UniRule"/>
</dbReference>
<evidence type="ECO:0000256" key="11">
    <source>
        <dbReference type="SAM" id="MobiDB-lite"/>
    </source>
</evidence>
<evidence type="ECO:0000256" key="1">
    <source>
        <dbReference type="ARBA" id="ARBA00003866"/>
    </source>
</evidence>
<dbReference type="InterPro" id="IPR005709">
    <property type="entry name" value="Ribosomal_uS4_bac-type"/>
</dbReference>
<comment type="function">
    <text evidence="1 9">One of the primary rRNA binding proteins, it binds directly to 16S rRNA where it nucleates assembly of the body of the 30S subunit.</text>
</comment>
<dbReference type="FunFam" id="1.10.1050.10:FF:000001">
    <property type="entry name" value="30S ribosomal protein S4"/>
    <property type="match status" value="1"/>
</dbReference>
<dbReference type="GO" id="GO:0015935">
    <property type="term" value="C:small ribosomal subunit"/>
    <property type="evidence" value="ECO:0007669"/>
    <property type="project" value="InterPro"/>
</dbReference>
<protein>
    <recommendedName>
        <fullName evidence="8 9">Small ribosomal subunit protein uS4</fullName>
    </recommendedName>
</protein>
<dbReference type="FunFam" id="3.10.290.10:FF:000001">
    <property type="entry name" value="30S ribosomal protein S4"/>
    <property type="match status" value="1"/>
</dbReference>
<dbReference type="InterPro" id="IPR022801">
    <property type="entry name" value="Ribosomal_uS4"/>
</dbReference>
<dbReference type="HAMAP" id="MF_01306_B">
    <property type="entry name" value="Ribosomal_uS4_B"/>
    <property type="match status" value="1"/>
</dbReference>
<keyword evidence="5 9" id="KW-0689">Ribosomal protein</keyword>
<dbReference type="RefSeq" id="WP_004809010.1">
    <property type="nucleotide sequence ID" value="NZ_AP024308.1"/>
</dbReference>
<dbReference type="eggNOG" id="COG0522">
    <property type="taxonomic scope" value="Bacteria"/>
</dbReference>
<dbReference type="Pfam" id="PF00163">
    <property type="entry name" value="Ribosomal_S4"/>
    <property type="match status" value="1"/>
</dbReference>
<dbReference type="InterPro" id="IPR036986">
    <property type="entry name" value="S4_RNA-bd_sf"/>
</dbReference>
<comment type="function">
    <text evidence="9">With S5 and S12 plays an important role in translational accuracy.</text>
</comment>
<organism evidence="12 13">
    <name type="scientific">Cutibacterium avidum</name>
    <dbReference type="NCBI Taxonomy" id="33010"/>
    <lineage>
        <taxon>Bacteria</taxon>
        <taxon>Bacillati</taxon>
        <taxon>Actinomycetota</taxon>
        <taxon>Actinomycetes</taxon>
        <taxon>Propionibacteriales</taxon>
        <taxon>Propionibacteriaceae</taxon>
        <taxon>Cutibacterium</taxon>
    </lineage>
</organism>
<evidence type="ECO:0000313" key="13">
    <source>
        <dbReference type="Proteomes" id="UP000259211"/>
    </source>
</evidence>
<name>A0A1B9VRR1_9ACTN</name>
<reference evidence="12 13" key="1">
    <citation type="submission" date="2017-07" db="EMBL/GenBank/DDBJ databases">
        <authorList>
            <person name="Sun Z.S."/>
            <person name="Albrecht U."/>
            <person name="Echele G."/>
            <person name="Lee C.C."/>
        </authorList>
    </citation>
    <scope>NUCLEOTIDE SEQUENCE [LARGE SCALE GENOMIC DNA]</scope>
    <source>
        <strain evidence="12 13">P16-029</strain>
    </source>
</reference>
<comment type="similarity">
    <text evidence="2 9 10">Belongs to the universal ribosomal protein uS4 family.</text>
</comment>
<evidence type="ECO:0000256" key="6">
    <source>
        <dbReference type="ARBA" id="ARBA00023274"/>
    </source>
</evidence>
<dbReference type="Pfam" id="PF01479">
    <property type="entry name" value="S4"/>
    <property type="match status" value="1"/>
</dbReference>
<dbReference type="PROSITE" id="PS00632">
    <property type="entry name" value="RIBOSOMAL_S4"/>
    <property type="match status" value="1"/>
</dbReference>
<sequence length="201" mass="23269">MARYTGPLTKKSRRLGTDLVGNDKSFERRPYPPGVHGRGRTKDSEYSLQLREKQKARYAYGVLEKQFRRYYEEADRAQGKTGDVLLQILESRLDNVVYRAGLAATRRQARQMVSHGHFLVNGKKVNIPSYRVSTHDIIDVREKSKDLHPIVVARETFETRDVPAWLEVRPNKGRILIHQLPTREQIVVDVNEQAIVELYSK</sequence>
<keyword evidence="4 9" id="KW-0694">RNA-binding</keyword>
<evidence type="ECO:0000256" key="4">
    <source>
        <dbReference type="ARBA" id="ARBA00022884"/>
    </source>
</evidence>
<evidence type="ECO:0000256" key="8">
    <source>
        <dbReference type="ARBA" id="ARBA00035254"/>
    </source>
</evidence>
<evidence type="ECO:0000256" key="2">
    <source>
        <dbReference type="ARBA" id="ARBA00007465"/>
    </source>
</evidence>
<evidence type="ECO:0000256" key="9">
    <source>
        <dbReference type="HAMAP-Rule" id="MF_01306"/>
    </source>
</evidence>
<evidence type="ECO:0000313" key="12">
    <source>
        <dbReference type="EMBL" id="RFT43853.1"/>
    </source>
</evidence>
<dbReference type="InterPro" id="IPR001912">
    <property type="entry name" value="Ribosomal_uS4_N"/>
</dbReference>
<dbReference type="Proteomes" id="UP000259211">
    <property type="component" value="Unassembled WGS sequence"/>
</dbReference>
<dbReference type="GO" id="GO:0006412">
    <property type="term" value="P:translation"/>
    <property type="evidence" value="ECO:0007669"/>
    <property type="project" value="UniProtKB-UniRule"/>
</dbReference>
<dbReference type="InterPro" id="IPR018079">
    <property type="entry name" value="Ribosomal_uS4_CS"/>
</dbReference>
<dbReference type="InterPro" id="IPR002942">
    <property type="entry name" value="S4_RNA-bd"/>
</dbReference>
<dbReference type="GO" id="GO:0042274">
    <property type="term" value="P:ribosomal small subunit biogenesis"/>
    <property type="evidence" value="ECO:0007669"/>
    <property type="project" value="TreeGrafter"/>
</dbReference>
<dbReference type="NCBIfam" id="TIGR01017">
    <property type="entry name" value="rpsD_bact"/>
    <property type="match status" value="1"/>
</dbReference>
<dbReference type="PROSITE" id="PS50889">
    <property type="entry name" value="S4"/>
    <property type="match status" value="1"/>
</dbReference>
<evidence type="ECO:0000256" key="7">
    <source>
        <dbReference type="ARBA" id="ARBA00025813"/>
    </source>
</evidence>